<accession>A0A4W3JTQ9</accession>
<organism evidence="1 2">
    <name type="scientific">Callorhinchus milii</name>
    <name type="common">Ghost shark</name>
    <dbReference type="NCBI Taxonomy" id="7868"/>
    <lineage>
        <taxon>Eukaryota</taxon>
        <taxon>Metazoa</taxon>
        <taxon>Chordata</taxon>
        <taxon>Craniata</taxon>
        <taxon>Vertebrata</taxon>
        <taxon>Chondrichthyes</taxon>
        <taxon>Holocephali</taxon>
        <taxon>Chimaeriformes</taxon>
        <taxon>Callorhinchidae</taxon>
        <taxon>Callorhinchus</taxon>
    </lineage>
</organism>
<evidence type="ECO:0000313" key="2">
    <source>
        <dbReference type="Proteomes" id="UP000314986"/>
    </source>
</evidence>
<protein>
    <submittedName>
        <fullName evidence="1">Uncharacterized protein</fullName>
    </submittedName>
</protein>
<keyword evidence="2" id="KW-1185">Reference proteome</keyword>
<dbReference type="InParanoid" id="A0A4W3JTQ9"/>
<proteinExistence type="predicted"/>
<reference evidence="2" key="1">
    <citation type="journal article" date="2006" name="Science">
        <title>Ancient noncoding elements conserved in the human genome.</title>
        <authorList>
            <person name="Venkatesh B."/>
            <person name="Kirkness E.F."/>
            <person name="Loh Y.H."/>
            <person name="Halpern A.L."/>
            <person name="Lee A.P."/>
            <person name="Johnson J."/>
            <person name="Dandona N."/>
            <person name="Viswanathan L.D."/>
            <person name="Tay A."/>
            <person name="Venter J.C."/>
            <person name="Strausberg R.L."/>
            <person name="Brenner S."/>
        </authorList>
    </citation>
    <scope>NUCLEOTIDE SEQUENCE [LARGE SCALE GENOMIC DNA]</scope>
</reference>
<evidence type="ECO:0000313" key="1">
    <source>
        <dbReference type="Ensembl" id="ENSCMIP00000041528.1"/>
    </source>
</evidence>
<dbReference type="GeneTree" id="ENSGT00970000197996"/>
<name>A0A4W3JTQ9_CALMI</name>
<dbReference type="AlphaFoldDB" id="A0A4W3JTQ9"/>
<sequence length="122" mass="13548">SGSPSFPIGSLLALFLEQSASPNPVLCLWILIIKMIKTTRKMDEMIAREMTKYRLEESISVSPPTTDNMMVIVAESEGDPLSFTTTTNLCFLTSLSSMLRMVQMSPVPGEMVKSPWSVAWRS</sequence>
<reference evidence="1" key="5">
    <citation type="submission" date="2025-09" db="UniProtKB">
        <authorList>
            <consortium name="Ensembl"/>
        </authorList>
    </citation>
    <scope>IDENTIFICATION</scope>
</reference>
<dbReference type="Ensembl" id="ENSCMIT00000042119.1">
    <property type="protein sequence ID" value="ENSCMIP00000041528.1"/>
    <property type="gene ID" value="ENSCMIG00000017315.1"/>
</dbReference>
<reference evidence="2" key="3">
    <citation type="journal article" date="2014" name="Nature">
        <title>Elephant shark genome provides unique insights into gnathostome evolution.</title>
        <authorList>
            <consortium name="International Elephant Shark Genome Sequencing Consortium"/>
            <person name="Venkatesh B."/>
            <person name="Lee A.P."/>
            <person name="Ravi V."/>
            <person name="Maurya A.K."/>
            <person name="Lian M.M."/>
            <person name="Swann J.B."/>
            <person name="Ohta Y."/>
            <person name="Flajnik M.F."/>
            <person name="Sutoh Y."/>
            <person name="Kasahara M."/>
            <person name="Hoon S."/>
            <person name="Gangu V."/>
            <person name="Roy S.W."/>
            <person name="Irimia M."/>
            <person name="Korzh V."/>
            <person name="Kondrychyn I."/>
            <person name="Lim Z.W."/>
            <person name="Tay B.H."/>
            <person name="Tohari S."/>
            <person name="Kong K.W."/>
            <person name="Ho S."/>
            <person name="Lorente-Galdos B."/>
            <person name="Quilez J."/>
            <person name="Marques-Bonet T."/>
            <person name="Raney B.J."/>
            <person name="Ingham P.W."/>
            <person name="Tay A."/>
            <person name="Hillier L.W."/>
            <person name="Minx P."/>
            <person name="Boehm T."/>
            <person name="Wilson R.K."/>
            <person name="Brenner S."/>
            <person name="Warren W.C."/>
        </authorList>
    </citation>
    <scope>NUCLEOTIDE SEQUENCE [LARGE SCALE GENOMIC DNA]</scope>
</reference>
<reference evidence="2" key="2">
    <citation type="journal article" date="2007" name="PLoS Biol.">
        <title>Survey sequencing and comparative analysis of the elephant shark (Callorhinchus milii) genome.</title>
        <authorList>
            <person name="Venkatesh B."/>
            <person name="Kirkness E.F."/>
            <person name="Loh Y.H."/>
            <person name="Halpern A.L."/>
            <person name="Lee A.P."/>
            <person name="Johnson J."/>
            <person name="Dandona N."/>
            <person name="Viswanathan L.D."/>
            <person name="Tay A."/>
            <person name="Venter J.C."/>
            <person name="Strausberg R.L."/>
            <person name="Brenner S."/>
        </authorList>
    </citation>
    <scope>NUCLEOTIDE SEQUENCE [LARGE SCALE GENOMIC DNA]</scope>
</reference>
<reference evidence="1" key="4">
    <citation type="submission" date="2025-08" db="UniProtKB">
        <authorList>
            <consortium name="Ensembl"/>
        </authorList>
    </citation>
    <scope>IDENTIFICATION</scope>
</reference>
<dbReference type="Proteomes" id="UP000314986">
    <property type="component" value="Unassembled WGS sequence"/>
</dbReference>